<proteinExistence type="predicted"/>
<dbReference type="Proteomes" id="UP000294257">
    <property type="component" value="Unassembled WGS sequence"/>
</dbReference>
<dbReference type="OrthoDB" id="3818320at2"/>
<organism evidence="1 2">
    <name type="scientific">Herbihabitans rhizosphaerae</name>
    <dbReference type="NCBI Taxonomy" id="1872711"/>
    <lineage>
        <taxon>Bacteria</taxon>
        <taxon>Bacillati</taxon>
        <taxon>Actinomycetota</taxon>
        <taxon>Actinomycetes</taxon>
        <taxon>Pseudonocardiales</taxon>
        <taxon>Pseudonocardiaceae</taxon>
        <taxon>Herbihabitans</taxon>
    </lineage>
</organism>
<evidence type="ECO:0000313" key="2">
    <source>
        <dbReference type="Proteomes" id="UP000294257"/>
    </source>
</evidence>
<comment type="caution">
    <text evidence="1">The sequence shown here is derived from an EMBL/GenBank/DDBJ whole genome shotgun (WGS) entry which is preliminary data.</text>
</comment>
<reference evidence="1 2" key="1">
    <citation type="submission" date="2019-02" db="EMBL/GenBank/DDBJ databases">
        <title>Genomic Encyclopedia of Type Strains, Phase IV (KMG-IV): sequencing the most valuable type-strain genomes for metagenomic binning, comparative biology and taxonomic classification.</title>
        <authorList>
            <person name="Goeker M."/>
        </authorList>
    </citation>
    <scope>NUCLEOTIDE SEQUENCE [LARGE SCALE GENOMIC DNA]</scope>
    <source>
        <strain evidence="1 2">DSM 101727</strain>
    </source>
</reference>
<dbReference type="RefSeq" id="WP_130348482.1">
    <property type="nucleotide sequence ID" value="NZ_SGWQ01000016.1"/>
</dbReference>
<gene>
    <name evidence="1" type="ORF">EV193_11675</name>
</gene>
<evidence type="ECO:0000313" key="1">
    <source>
        <dbReference type="EMBL" id="RZS30554.1"/>
    </source>
</evidence>
<dbReference type="PROSITE" id="PS51318">
    <property type="entry name" value="TAT"/>
    <property type="match status" value="1"/>
</dbReference>
<evidence type="ECO:0008006" key="3">
    <source>
        <dbReference type="Google" id="ProtNLM"/>
    </source>
</evidence>
<dbReference type="InterPro" id="IPR006311">
    <property type="entry name" value="TAT_signal"/>
</dbReference>
<accession>A0A4Q7KCI8</accession>
<sequence length="204" mass="21337">MPAELDPLGRRRFLTAAVLGTTATVAGATVLGSIGPEAVADPATPIDPDAPDPNFAEGRITGIDGTLLLVTGSDGVFHRIQVTNATSVWKLRPTVFGDAKLGDGLYARGVRLADGVLAADAVWLNIVNMTVHITAMARDRMYLDHHGHRVVGHVVSGTTAAVYNSTPAVADLSLLRVGQHARVIGAWRPDTNEVDVATVYASAA</sequence>
<name>A0A4Q7KCI8_9PSEU</name>
<dbReference type="EMBL" id="SGWQ01000016">
    <property type="protein sequence ID" value="RZS30554.1"/>
    <property type="molecule type" value="Genomic_DNA"/>
</dbReference>
<protein>
    <recommendedName>
        <fullName evidence="3">Cell wall protein</fullName>
    </recommendedName>
</protein>
<dbReference type="AlphaFoldDB" id="A0A4Q7KCI8"/>
<keyword evidence="2" id="KW-1185">Reference proteome</keyword>